<protein>
    <recommendedName>
        <fullName evidence="1">site-specific DNA-methyltransferase (adenine-specific)</fullName>
        <ecNumber evidence="1">2.1.1.72</ecNumber>
    </recommendedName>
</protein>
<dbReference type="GO" id="GO:0006304">
    <property type="term" value="P:DNA modification"/>
    <property type="evidence" value="ECO:0007669"/>
    <property type="project" value="InterPro"/>
</dbReference>
<dbReference type="InterPro" id="IPR029063">
    <property type="entry name" value="SAM-dependent_MTases_sf"/>
</dbReference>
<accession>X1CVR0</accession>
<evidence type="ECO:0000256" key="1">
    <source>
        <dbReference type="ARBA" id="ARBA00011900"/>
    </source>
</evidence>
<dbReference type="InterPro" id="IPR002052">
    <property type="entry name" value="DNA_methylase_N6_adenine_CS"/>
</dbReference>
<gene>
    <name evidence="7" type="ORF">S01H4_43204</name>
</gene>
<evidence type="ECO:0000313" key="7">
    <source>
        <dbReference type="EMBL" id="GAG97027.1"/>
    </source>
</evidence>
<evidence type="ECO:0000256" key="2">
    <source>
        <dbReference type="ARBA" id="ARBA00022603"/>
    </source>
</evidence>
<sequence length="270" mass="31614">QSSNKLFEKYIQKENNGQVFIDFFIPKREKEQFEYIFKVLKDITVLDPAVGSGHFLIAVLKIIEQYYFNLRSLGIINWSNYKIREHIISNNLFGVDIENEVIEITKHRLISMLSDLINNTSDHKKLPNINSNYGVGNAIIGFIRQSEITNPLYTNVNDCFYEEIKSVFQTHKDLRKIKLTEKEKKAMLLNLKPFHWFYEFPEVILKGGFDVIIENPPYISNKQLSPLEKAIYQNRFKTPKGLLNTFGIFIERSIKLCHSNSKISYIVHKT</sequence>
<proteinExistence type="predicted"/>
<dbReference type="GO" id="GO:0003676">
    <property type="term" value="F:nucleic acid binding"/>
    <property type="evidence" value="ECO:0007669"/>
    <property type="project" value="InterPro"/>
</dbReference>
<keyword evidence="4" id="KW-0949">S-adenosyl-L-methionine</keyword>
<dbReference type="PROSITE" id="PS00092">
    <property type="entry name" value="N6_MTASE"/>
    <property type="match status" value="1"/>
</dbReference>
<evidence type="ECO:0000256" key="5">
    <source>
        <dbReference type="ARBA" id="ARBA00047942"/>
    </source>
</evidence>
<feature type="non-terminal residue" evidence="7">
    <location>
        <position position="1"/>
    </location>
</feature>
<comment type="catalytic activity">
    <reaction evidence="5">
        <text>a 2'-deoxyadenosine in DNA + S-adenosyl-L-methionine = an N(6)-methyl-2'-deoxyadenosine in DNA + S-adenosyl-L-homocysteine + H(+)</text>
        <dbReference type="Rhea" id="RHEA:15197"/>
        <dbReference type="Rhea" id="RHEA-COMP:12418"/>
        <dbReference type="Rhea" id="RHEA-COMP:12419"/>
        <dbReference type="ChEBI" id="CHEBI:15378"/>
        <dbReference type="ChEBI" id="CHEBI:57856"/>
        <dbReference type="ChEBI" id="CHEBI:59789"/>
        <dbReference type="ChEBI" id="CHEBI:90615"/>
        <dbReference type="ChEBI" id="CHEBI:90616"/>
        <dbReference type="EC" id="2.1.1.72"/>
    </reaction>
</comment>
<dbReference type="GO" id="GO:0009007">
    <property type="term" value="F:site-specific DNA-methyltransferase (adenine-specific) activity"/>
    <property type="evidence" value="ECO:0007669"/>
    <property type="project" value="UniProtKB-EC"/>
</dbReference>
<dbReference type="Pfam" id="PF07669">
    <property type="entry name" value="Eco57I"/>
    <property type="match status" value="1"/>
</dbReference>
<feature type="domain" description="Type II methyltransferase M.TaqI-like" evidence="6">
    <location>
        <begin position="90"/>
        <end position="269"/>
    </location>
</feature>
<dbReference type="SUPFAM" id="SSF53335">
    <property type="entry name" value="S-adenosyl-L-methionine-dependent methyltransferases"/>
    <property type="match status" value="1"/>
</dbReference>
<name>X1CVR0_9ZZZZ</name>
<dbReference type="Gene3D" id="3.40.50.150">
    <property type="entry name" value="Vaccinia Virus protein VP39"/>
    <property type="match status" value="1"/>
</dbReference>
<keyword evidence="3" id="KW-0808">Transferase</keyword>
<dbReference type="PANTHER" id="PTHR33841">
    <property type="entry name" value="DNA METHYLTRANSFERASE YEEA-RELATED"/>
    <property type="match status" value="1"/>
</dbReference>
<dbReference type="PANTHER" id="PTHR33841:SF1">
    <property type="entry name" value="DNA METHYLTRANSFERASE A"/>
    <property type="match status" value="1"/>
</dbReference>
<evidence type="ECO:0000256" key="4">
    <source>
        <dbReference type="ARBA" id="ARBA00022691"/>
    </source>
</evidence>
<dbReference type="EC" id="2.1.1.72" evidence="1"/>
<dbReference type="InterPro" id="IPR011639">
    <property type="entry name" value="MethylTrfase_TaqI-like_dom"/>
</dbReference>
<comment type="caution">
    <text evidence="7">The sequence shown here is derived from an EMBL/GenBank/DDBJ whole genome shotgun (WGS) entry which is preliminary data.</text>
</comment>
<evidence type="ECO:0000259" key="6">
    <source>
        <dbReference type="Pfam" id="PF07669"/>
    </source>
</evidence>
<organism evidence="7">
    <name type="scientific">marine sediment metagenome</name>
    <dbReference type="NCBI Taxonomy" id="412755"/>
    <lineage>
        <taxon>unclassified sequences</taxon>
        <taxon>metagenomes</taxon>
        <taxon>ecological metagenomes</taxon>
    </lineage>
</organism>
<dbReference type="InterPro" id="IPR050953">
    <property type="entry name" value="N4_N6_ade-DNA_methylase"/>
</dbReference>
<dbReference type="PRINTS" id="PR00507">
    <property type="entry name" value="N12N6MTFRASE"/>
</dbReference>
<keyword evidence="2" id="KW-0489">Methyltransferase</keyword>
<evidence type="ECO:0000256" key="3">
    <source>
        <dbReference type="ARBA" id="ARBA00022679"/>
    </source>
</evidence>
<reference evidence="7" key="1">
    <citation type="journal article" date="2014" name="Front. Microbiol.">
        <title>High frequency of phylogenetically diverse reductive dehalogenase-homologous genes in deep subseafloor sedimentary metagenomes.</title>
        <authorList>
            <person name="Kawai M."/>
            <person name="Futagami T."/>
            <person name="Toyoda A."/>
            <person name="Takaki Y."/>
            <person name="Nishi S."/>
            <person name="Hori S."/>
            <person name="Arai W."/>
            <person name="Tsubouchi T."/>
            <person name="Morono Y."/>
            <person name="Uchiyama I."/>
            <person name="Ito T."/>
            <person name="Fujiyama A."/>
            <person name="Inagaki F."/>
            <person name="Takami H."/>
        </authorList>
    </citation>
    <scope>NUCLEOTIDE SEQUENCE</scope>
    <source>
        <strain evidence="7">Expedition CK06-06</strain>
    </source>
</reference>
<dbReference type="AlphaFoldDB" id="X1CVR0"/>
<dbReference type="GO" id="GO:0032259">
    <property type="term" value="P:methylation"/>
    <property type="evidence" value="ECO:0007669"/>
    <property type="project" value="UniProtKB-KW"/>
</dbReference>
<dbReference type="EMBL" id="BART01023811">
    <property type="protein sequence ID" value="GAG97027.1"/>
    <property type="molecule type" value="Genomic_DNA"/>
</dbReference>